<dbReference type="InterPro" id="IPR006311">
    <property type="entry name" value="TAT_signal"/>
</dbReference>
<dbReference type="RefSeq" id="WP_206293400.1">
    <property type="nucleotide sequence ID" value="NZ_CP063458.1"/>
</dbReference>
<dbReference type="EMBL" id="CP063458">
    <property type="protein sequence ID" value="QOV90321.1"/>
    <property type="molecule type" value="Genomic_DNA"/>
</dbReference>
<name>A0A7M2WZP1_9BACT</name>
<reference evidence="1 2" key="1">
    <citation type="submission" date="2020-10" db="EMBL/GenBank/DDBJ databases">
        <title>Wide distribution of Phycisphaera-like planctomycetes from WD2101 soil group in peatlands and genome analysis of the first cultivated representative.</title>
        <authorList>
            <person name="Dedysh S.N."/>
            <person name="Beletsky A.V."/>
            <person name="Ivanova A."/>
            <person name="Kulichevskaya I.S."/>
            <person name="Suzina N.E."/>
            <person name="Philippov D.A."/>
            <person name="Rakitin A.L."/>
            <person name="Mardanov A.V."/>
            <person name="Ravin N.V."/>
        </authorList>
    </citation>
    <scope>NUCLEOTIDE SEQUENCE [LARGE SCALE GENOMIC DNA]</scope>
    <source>
        <strain evidence="1 2">M1803</strain>
    </source>
</reference>
<dbReference type="KEGG" id="hbs:IPV69_02820"/>
<organism evidence="1 2">
    <name type="scientific">Humisphaera borealis</name>
    <dbReference type="NCBI Taxonomy" id="2807512"/>
    <lineage>
        <taxon>Bacteria</taxon>
        <taxon>Pseudomonadati</taxon>
        <taxon>Planctomycetota</taxon>
        <taxon>Phycisphaerae</taxon>
        <taxon>Tepidisphaerales</taxon>
        <taxon>Tepidisphaeraceae</taxon>
        <taxon>Humisphaera</taxon>
    </lineage>
</organism>
<gene>
    <name evidence="1" type="ORF">IPV69_02820</name>
</gene>
<dbReference type="PANTHER" id="PTHR31694:SF26">
    <property type="entry name" value="OS05G0151100 PROTEIN"/>
    <property type="match status" value="1"/>
</dbReference>
<dbReference type="PROSITE" id="PS51318">
    <property type="entry name" value="TAT"/>
    <property type="match status" value="1"/>
</dbReference>
<dbReference type="SUPFAM" id="SSF47240">
    <property type="entry name" value="Ferritin-like"/>
    <property type="match status" value="1"/>
</dbReference>
<dbReference type="AlphaFoldDB" id="A0A7M2WZP1"/>
<evidence type="ECO:0000313" key="2">
    <source>
        <dbReference type="Proteomes" id="UP000593765"/>
    </source>
</evidence>
<dbReference type="InterPro" id="IPR052965">
    <property type="entry name" value="Pigment-catalase-like"/>
</dbReference>
<proteinExistence type="predicted"/>
<keyword evidence="2" id="KW-1185">Reference proteome</keyword>
<dbReference type="PANTHER" id="PTHR31694">
    <property type="entry name" value="DESICCATION-LIKE PROTEIN"/>
    <property type="match status" value="1"/>
</dbReference>
<protein>
    <submittedName>
        <fullName evidence="1">Ferritin-like domain-containing protein</fullName>
    </submittedName>
</protein>
<dbReference type="CDD" id="cd00657">
    <property type="entry name" value="Ferritin_like"/>
    <property type="match status" value="1"/>
</dbReference>
<dbReference type="InterPro" id="IPR009078">
    <property type="entry name" value="Ferritin-like_SF"/>
</dbReference>
<dbReference type="Proteomes" id="UP000593765">
    <property type="component" value="Chromosome"/>
</dbReference>
<sequence>MFNRLSIVPASTSSRFSTPRRRFLQQALGGIGIAGLAHLGFMPNAALAVDPTTEGLRKQPSAKRDQDILNFALNLEYLEAEFYLRAATGQGLTVADDISGEGGTPGEVTGGRAVNFDTAAIRDYANEIAADELAHVRLLRSALKKPVPRVAIDLSASFTAAARAAGLVGPTEEFDAFANESNFLLAAYIFEDVGVTAYKGAAPLLRSNAILEVAAGLLAVEAYHAGLIRGVLFSKGLGTQANAISDLRDAVDGDADLDQGILNTDSTANIVPTDANGLTFSRTPGQVLNIVYLNSAGTPGGFFPAGIAGKIQ</sequence>
<accession>A0A7M2WZP1</accession>
<dbReference type="Pfam" id="PF13668">
    <property type="entry name" value="Ferritin_2"/>
    <property type="match status" value="1"/>
</dbReference>
<evidence type="ECO:0000313" key="1">
    <source>
        <dbReference type="EMBL" id="QOV90321.1"/>
    </source>
</evidence>